<sequence>MHHKFNKTVTTSKTGKHQNPTKFFTIRNNKNTDSYHLVSLFTNLKKHNNPLRQSRINVTLVVADLTGKHLVVAGKFSVPRRRNIDLNQILFIKVKFQVPLPLASIESYLNQPFSVFFFFIIIITNIFFFFFTPAKLKVLRRVPISDRGKLTFRFAIGIRFRVKTRQTKGTS</sequence>
<proteinExistence type="evidence at transcript level"/>
<name>C6T9K7_SOYBN</name>
<organism evidence="3">
    <name type="scientific">Glycine max</name>
    <name type="common">Soybean</name>
    <name type="synonym">Glycine hispida</name>
    <dbReference type="NCBI Taxonomy" id="3847"/>
    <lineage>
        <taxon>Eukaryota</taxon>
        <taxon>Viridiplantae</taxon>
        <taxon>Streptophyta</taxon>
        <taxon>Embryophyta</taxon>
        <taxon>Tracheophyta</taxon>
        <taxon>Spermatophyta</taxon>
        <taxon>Magnoliopsida</taxon>
        <taxon>eudicotyledons</taxon>
        <taxon>Gunneridae</taxon>
        <taxon>Pentapetalae</taxon>
        <taxon>rosids</taxon>
        <taxon>fabids</taxon>
        <taxon>Fabales</taxon>
        <taxon>Fabaceae</taxon>
        <taxon>Papilionoideae</taxon>
        <taxon>50 kb inversion clade</taxon>
        <taxon>NPAAA clade</taxon>
        <taxon>indigoferoid/millettioid clade</taxon>
        <taxon>Phaseoleae</taxon>
        <taxon>Glycine</taxon>
        <taxon>Glycine subgen. Soja</taxon>
    </lineage>
</organism>
<feature type="region of interest" description="Disordered" evidence="1">
    <location>
        <begin position="1"/>
        <end position="21"/>
    </location>
</feature>
<evidence type="ECO:0000256" key="1">
    <source>
        <dbReference type="SAM" id="MobiDB-lite"/>
    </source>
</evidence>
<accession>C6T9K7</accession>
<feature type="transmembrane region" description="Helical" evidence="2">
    <location>
        <begin position="113"/>
        <end position="131"/>
    </location>
</feature>
<evidence type="ECO:0000256" key="2">
    <source>
        <dbReference type="SAM" id="Phobius"/>
    </source>
</evidence>
<keyword evidence="2" id="KW-0472">Membrane</keyword>
<keyword evidence="2" id="KW-0812">Transmembrane</keyword>
<dbReference type="EMBL" id="BT094180">
    <property type="protein sequence ID" value="ACU18509.1"/>
    <property type="molecule type" value="mRNA"/>
</dbReference>
<protein>
    <submittedName>
        <fullName evidence="3">Uncharacterized protein</fullName>
    </submittedName>
</protein>
<keyword evidence="2" id="KW-1133">Transmembrane helix</keyword>
<feature type="compositionally biased region" description="Polar residues" evidence="1">
    <location>
        <begin position="7"/>
        <end position="21"/>
    </location>
</feature>
<evidence type="ECO:0000313" key="3">
    <source>
        <dbReference type="EMBL" id="ACU18509.1"/>
    </source>
</evidence>
<reference evidence="3" key="1">
    <citation type="submission" date="2009-08" db="EMBL/GenBank/DDBJ databases">
        <authorList>
            <person name="Cheung F."/>
            <person name="Xiao Y."/>
            <person name="Chan A."/>
            <person name="Moskal W."/>
            <person name="Town C.D."/>
        </authorList>
    </citation>
    <scope>NUCLEOTIDE SEQUENCE</scope>
</reference>
<dbReference type="AlphaFoldDB" id="C6T9K7"/>